<gene>
    <name evidence="5" type="ORF">CEUTPL_LOCUS9045</name>
</gene>
<dbReference type="AlphaFoldDB" id="A0A9N9QK14"/>
<dbReference type="PIRSF" id="PIRSF000915">
    <property type="entry name" value="PGP-type_phosphatase"/>
    <property type="match status" value="1"/>
</dbReference>
<dbReference type="GO" id="GO:0005737">
    <property type="term" value="C:cytoplasm"/>
    <property type="evidence" value="ECO:0007669"/>
    <property type="project" value="TreeGrafter"/>
</dbReference>
<protein>
    <recommendedName>
        <fullName evidence="7">4-nitrophenylphosphatase</fullName>
    </recommendedName>
</protein>
<dbReference type="InterPro" id="IPR023214">
    <property type="entry name" value="HAD_sf"/>
</dbReference>
<feature type="binding site" evidence="4">
    <location>
        <position position="27"/>
    </location>
    <ligand>
        <name>Mg(2+)</name>
        <dbReference type="ChEBI" id="CHEBI:18420"/>
    </ligand>
</feature>
<evidence type="ECO:0000256" key="3">
    <source>
        <dbReference type="PIRSR" id="PIRSR000915-2"/>
    </source>
</evidence>
<feature type="active site" description="Proton donor" evidence="2">
    <location>
        <position position="27"/>
    </location>
</feature>
<dbReference type="InterPro" id="IPR006357">
    <property type="entry name" value="HAD-SF_hydro_IIA"/>
</dbReference>
<comment type="similarity">
    <text evidence="1">Belongs to the HAD-like hydrolase superfamily.</text>
</comment>
<accession>A0A9N9QK14</accession>
<dbReference type="PANTHER" id="PTHR19288">
    <property type="entry name" value="4-NITROPHENYLPHOSPHATASE-RELATED"/>
    <property type="match status" value="1"/>
</dbReference>
<feature type="active site" description="Proton donor" evidence="2">
    <location>
        <position position="29"/>
    </location>
</feature>
<dbReference type="OrthoDB" id="413953at2759"/>
<feature type="binding site" evidence="4">
    <location>
        <position position="245"/>
    </location>
    <ligand>
        <name>Mg(2+)</name>
        <dbReference type="ChEBI" id="CHEBI:18420"/>
    </ligand>
</feature>
<keyword evidence="4" id="KW-0460">Magnesium</keyword>
<evidence type="ECO:0008006" key="7">
    <source>
        <dbReference type="Google" id="ProtNLM"/>
    </source>
</evidence>
<dbReference type="Pfam" id="PF13242">
    <property type="entry name" value="Hydrolase_like"/>
    <property type="match status" value="1"/>
</dbReference>
<evidence type="ECO:0000256" key="4">
    <source>
        <dbReference type="PIRSR" id="PIRSR000915-3"/>
    </source>
</evidence>
<evidence type="ECO:0000313" key="6">
    <source>
        <dbReference type="Proteomes" id="UP001152799"/>
    </source>
</evidence>
<dbReference type="PANTHER" id="PTHR19288:SF4">
    <property type="entry name" value="RE04130P-RELATED"/>
    <property type="match status" value="1"/>
</dbReference>
<organism evidence="5 6">
    <name type="scientific">Ceutorhynchus assimilis</name>
    <name type="common">cabbage seed weevil</name>
    <dbReference type="NCBI Taxonomy" id="467358"/>
    <lineage>
        <taxon>Eukaryota</taxon>
        <taxon>Metazoa</taxon>
        <taxon>Ecdysozoa</taxon>
        <taxon>Arthropoda</taxon>
        <taxon>Hexapoda</taxon>
        <taxon>Insecta</taxon>
        <taxon>Pterygota</taxon>
        <taxon>Neoptera</taxon>
        <taxon>Endopterygota</taxon>
        <taxon>Coleoptera</taxon>
        <taxon>Polyphaga</taxon>
        <taxon>Cucujiformia</taxon>
        <taxon>Curculionidae</taxon>
        <taxon>Ceutorhynchinae</taxon>
        <taxon>Ceutorhynchus</taxon>
    </lineage>
</organism>
<sequence length="306" mass="34618">MASKKLLDLSQEKQKAFFESFDTVFCDVDGVLWKPGHSAIEGAQEAIETLRKIGKKLFFVTNNSAVPIDMYLARMKGFGVTREEVIRPIRALIWYLKKLKFDKEVYVVGTQALKDELKEAGFKVVYNEVSPMVETLENIAKQLQQRRPDVGAVIVDFVINVDYWGLQQCIEYITKNKALFLIGASDPRLPFMGTTLISPVQFAQIIQDITGVSPKILSKPGKEFNEVLQENIGPYDPKSILFIGDSVETDMAFATEYGYQKMLTLTGLTSKEDLNNWRHDQKFKPDYVVDSIGDLYTVASNLGFKN</sequence>
<reference evidence="5" key="1">
    <citation type="submission" date="2022-01" db="EMBL/GenBank/DDBJ databases">
        <authorList>
            <person name="King R."/>
        </authorList>
    </citation>
    <scope>NUCLEOTIDE SEQUENCE</scope>
</reference>
<dbReference type="SUPFAM" id="SSF56784">
    <property type="entry name" value="HAD-like"/>
    <property type="match status" value="1"/>
</dbReference>
<dbReference type="Gene3D" id="3.40.50.1000">
    <property type="entry name" value="HAD superfamily/HAD-like"/>
    <property type="match status" value="2"/>
</dbReference>
<evidence type="ECO:0000256" key="1">
    <source>
        <dbReference type="PIRNR" id="PIRNR000915"/>
    </source>
</evidence>
<keyword evidence="6" id="KW-1185">Reference proteome</keyword>
<dbReference type="InterPro" id="IPR036412">
    <property type="entry name" value="HAD-like_sf"/>
</dbReference>
<dbReference type="Pfam" id="PF13344">
    <property type="entry name" value="Hydrolase_6"/>
    <property type="match status" value="1"/>
</dbReference>
<feature type="binding site" evidence="4">
    <location>
        <position position="29"/>
    </location>
    <ligand>
        <name>Mg(2+)</name>
        <dbReference type="ChEBI" id="CHEBI:18420"/>
    </ligand>
</feature>
<dbReference type="EMBL" id="OU892280">
    <property type="protein sequence ID" value="CAG9768509.1"/>
    <property type="molecule type" value="Genomic_DNA"/>
</dbReference>
<proteinExistence type="inferred from homology"/>
<keyword evidence="1" id="KW-0378">Hydrolase</keyword>
<feature type="binding site" evidence="3">
    <location>
        <position position="219"/>
    </location>
    <ligand>
        <name>substrate</name>
    </ligand>
</feature>
<evidence type="ECO:0000256" key="2">
    <source>
        <dbReference type="PIRSR" id="PIRSR000915-1"/>
    </source>
</evidence>
<dbReference type="GO" id="GO:0016791">
    <property type="term" value="F:phosphatase activity"/>
    <property type="evidence" value="ECO:0007669"/>
    <property type="project" value="TreeGrafter"/>
</dbReference>
<dbReference type="Proteomes" id="UP001152799">
    <property type="component" value="Chromosome 4"/>
</dbReference>
<dbReference type="GO" id="GO:0046872">
    <property type="term" value="F:metal ion binding"/>
    <property type="evidence" value="ECO:0007669"/>
    <property type="project" value="UniProtKB-KW"/>
</dbReference>
<comment type="cofactor">
    <cofactor evidence="4">
        <name>Mg(2+)</name>
        <dbReference type="ChEBI" id="CHEBI:18420"/>
    </cofactor>
    <text evidence="4">Divalent metal ions. Mg(2+) is the most effective.</text>
</comment>
<evidence type="ECO:0000313" key="5">
    <source>
        <dbReference type="EMBL" id="CAG9768509.1"/>
    </source>
</evidence>
<dbReference type="NCBIfam" id="TIGR01460">
    <property type="entry name" value="HAD-SF-IIA"/>
    <property type="match status" value="1"/>
</dbReference>
<keyword evidence="4" id="KW-0479">Metal-binding</keyword>
<name>A0A9N9QK14_9CUCU</name>